<dbReference type="PANTHER" id="PTHR11895:SF176">
    <property type="entry name" value="AMIDASE AMID-RELATED"/>
    <property type="match status" value="1"/>
</dbReference>
<keyword evidence="3" id="KW-1185">Reference proteome</keyword>
<proteinExistence type="predicted"/>
<dbReference type="SUPFAM" id="SSF75304">
    <property type="entry name" value="Amidase signature (AS) enzymes"/>
    <property type="match status" value="1"/>
</dbReference>
<dbReference type="InterPro" id="IPR000120">
    <property type="entry name" value="Amidase"/>
</dbReference>
<dbReference type="Proteomes" id="UP000237655">
    <property type="component" value="Chromosome"/>
</dbReference>
<evidence type="ECO:0000313" key="2">
    <source>
        <dbReference type="EMBL" id="AVO37154.2"/>
    </source>
</evidence>
<organism evidence="2 3">
    <name type="scientific">Pukyongiella litopenaei</name>
    <dbReference type="NCBI Taxonomy" id="2605946"/>
    <lineage>
        <taxon>Bacteria</taxon>
        <taxon>Pseudomonadati</taxon>
        <taxon>Pseudomonadota</taxon>
        <taxon>Alphaproteobacteria</taxon>
        <taxon>Rhodobacterales</taxon>
        <taxon>Paracoccaceae</taxon>
        <taxon>Pukyongiella</taxon>
    </lineage>
</organism>
<evidence type="ECO:0000313" key="3">
    <source>
        <dbReference type="Proteomes" id="UP000237655"/>
    </source>
</evidence>
<gene>
    <name evidence="2" type="ORF">C6Y53_05175</name>
</gene>
<dbReference type="EMBL" id="CP027665">
    <property type="protein sequence ID" value="AVO37154.2"/>
    <property type="molecule type" value="Genomic_DNA"/>
</dbReference>
<sequence length="420" mass="44026">MGEILYRHLDRATDHLRADTMTQTPQSLLDAARAKAAAPDFTSVFDDPVSQHGPLSGLTVAVKDLFDVRGHVTRAGTVVRKTAAPAVADAEAVARLRAAGAGLIGHANMTEYAYSGLGLNPHYGTPLTPLCKGCIAGGSTSGGASAVARGVADIALGTDTGGSSRIPAAFCGLFGFKPTARSIPRDGAVPLSQSLDSVGVMTRDAGLLRPVLNVLRDADLPPAPMPRGVIVPENFGMDELDAEVADAFETALAALRDAGVAVRRLSLDIFDRYRALPVWHFSAVESRANHGRDYDEARGDLDPRVAARMARADGVSGIDYARTLDMRAGLIREAGRLFDQMPLALPSVAIMPPRLDALQDDATFDRINLLALRNTSFGNVIDGCSVSIPVTSHPGAGLMLTAAPGRDAMLVAMAETLGSL</sequence>
<dbReference type="AlphaFoldDB" id="A0A2S0MMP4"/>
<dbReference type="Pfam" id="PF01425">
    <property type="entry name" value="Amidase"/>
    <property type="match status" value="1"/>
</dbReference>
<dbReference type="InterPro" id="IPR036928">
    <property type="entry name" value="AS_sf"/>
</dbReference>
<reference evidence="3" key="1">
    <citation type="submission" date="2018-03" db="EMBL/GenBank/DDBJ databases">
        <title>Genomic analysis of the strain SH-1 isolated from shrimp intestine.</title>
        <authorList>
            <person name="Kim Y.-S."/>
            <person name="Kim S.-E."/>
            <person name="Kim K.-H."/>
        </authorList>
    </citation>
    <scope>NUCLEOTIDE SEQUENCE [LARGE SCALE GENOMIC DNA]</scope>
    <source>
        <strain evidence="3">SH-1</strain>
    </source>
</reference>
<feature type="domain" description="Amidase" evidence="1">
    <location>
        <begin position="30"/>
        <end position="410"/>
    </location>
</feature>
<dbReference type="GO" id="GO:0003824">
    <property type="term" value="F:catalytic activity"/>
    <property type="evidence" value="ECO:0007669"/>
    <property type="project" value="InterPro"/>
</dbReference>
<accession>A0A2S0MMP4</accession>
<dbReference type="InterPro" id="IPR023631">
    <property type="entry name" value="Amidase_dom"/>
</dbReference>
<dbReference type="Gene3D" id="3.90.1300.10">
    <property type="entry name" value="Amidase signature (AS) domain"/>
    <property type="match status" value="1"/>
</dbReference>
<protein>
    <submittedName>
        <fullName evidence="2">Amidase</fullName>
    </submittedName>
</protein>
<dbReference type="PANTHER" id="PTHR11895">
    <property type="entry name" value="TRANSAMIDASE"/>
    <property type="match status" value="1"/>
</dbReference>
<evidence type="ECO:0000259" key="1">
    <source>
        <dbReference type="Pfam" id="PF01425"/>
    </source>
</evidence>
<dbReference type="KEGG" id="thas:C6Y53_05175"/>
<name>A0A2S0MMP4_9RHOB</name>